<dbReference type="RefSeq" id="WP_294168420.1">
    <property type="nucleotide sequence ID" value="NZ_CADCWA010000054.1"/>
</dbReference>
<evidence type="ECO:0000256" key="1">
    <source>
        <dbReference type="ARBA" id="ARBA00009437"/>
    </source>
</evidence>
<dbReference type="PROSITE" id="PS50931">
    <property type="entry name" value="HTH_LYSR"/>
    <property type="match status" value="1"/>
</dbReference>
<dbReference type="Pfam" id="PF00126">
    <property type="entry name" value="HTH_1"/>
    <property type="match status" value="1"/>
</dbReference>
<evidence type="ECO:0000259" key="5">
    <source>
        <dbReference type="PROSITE" id="PS50931"/>
    </source>
</evidence>
<dbReference type="Pfam" id="PF03466">
    <property type="entry name" value="LysR_substrate"/>
    <property type="match status" value="1"/>
</dbReference>
<proteinExistence type="inferred from homology"/>
<dbReference type="AlphaFoldDB" id="A0A6J4SXT3"/>
<sequence>MPLDLDGTLLRAFAETARRSGVRRAADALGRTQPAVSQQLRRLEDLVGRPLLVRSSSGVSLTREGELFLPYAERILALGREALSQVRDAAKPKGYRVGVIEELATEAYLRAVLARADALEPKVAILFVVDSWRIASEGFDRGDLDLVLSGPIPQITPRRRGAVRLAWAHSPGFDVQQRPLPIALSAAPCPWRDVLLDVLGRAGIVWRTAIEGGGLAAMWSAVKAGAALAAVIPATAPPDLSIIEASSAGLPDAPTIDIALHQQASPGLDEALDSIASALWDALLEDVLWT</sequence>
<comment type="similarity">
    <text evidence="1">Belongs to the LysR transcriptional regulatory family.</text>
</comment>
<organism evidence="6">
    <name type="scientific">uncultured Sphingomonas sp</name>
    <dbReference type="NCBI Taxonomy" id="158754"/>
    <lineage>
        <taxon>Bacteria</taxon>
        <taxon>Pseudomonadati</taxon>
        <taxon>Pseudomonadota</taxon>
        <taxon>Alphaproteobacteria</taxon>
        <taxon>Sphingomonadales</taxon>
        <taxon>Sphingomonadaceae</taxon>
        <taxon>Sphingomonas</taxon>
        <taxon>environmental samples</taxon>
    </lineage>
</organism>
<dbReference type="InterPro" id="IPR000847">
    <property type="entry name" value="LysR_HTH_N"/>
</dbReference>
<dbReference type="InterPro" id="IPR050176">
    <property type="entry name" value="LTTR"/>
</dbReference>
<evidence type="ECO:0000256" key="3">
    <source>
        <dbReference type="ARBA" id="ARBA00023125"/>
    </source>
</evidence>
<dbReference type="PANTHER" id="PTHR30579">
    <property type="entry name" value="TRANSCRIPTIONAL REGULATOR"/>
    <property type="match status" value="1"/>
</dbReference>
<name>A0A6J4SXT3_9SPHN</name>
<dbReference type="SUPFAM" id="SSF53850">
    <property type="entry name" value="Periplasmic binding protein-like II"/>
    <property type="match status" value="1"/>
</dbReference>
<protein>
    <submittedName>
        <fullName evidence="6">Transcriptional regulator, LysR family</fullName>
    </submittedName>
</protein>
<keyword evidence="3" id="KW-0238">DNA-binding</keyword>
<dbReference type="InterPro" id="IPR005119">
    <property type="entry name" value="LysR_subst-bd"/>
</dbReference>
<dbReference type="InterPro" id="IPR036388">
    <property type="entry name" value="WH-like_DNA-bd_sf"/>
</dbReference>
<dbReference type="PANTHER" id="PTHR30579:SF7">
    <property type="entry name" value="HTH-TYPE TRANSCRIPTIONAL REGULATOR LRHA-RELATED"/>
    <property type="match status" value="1"/>
</dbReference>
<keyword evidence="4" id="KW-0804">Transcription</keyword>
<dbReference type="SUPFAM" id="SSF46785">
    <property type="entry name" value="Winged helix' DNA-binding domain"/>
    <property type="match status" value="1"/>
</dbReference>
<reference evidence="6" key="1">
    <citation type="submission" date="2020-02" db="EMBL/GenBank/DDBJ databases">
        <authorList>
            <person name="Meier V. D."/>
        </authorList>
    </citation>
    <scope>NUCLEOTIDE SEQUENCE</scope>
    <source>
        <strain evidence="6">AVDCRST_MAG31</strain>
    </source>
</reference>
<dbReference type="Gene3D" id="1.10.10.10">
    <property type="entry name" value="Winged helix-like DNA-binding domain superfamily/Winged helix DNA-binding domain"/>
    <property type="match status" value="1"/>
</dbReference>
<keyword evidence="2" id="KW-0805">Transcription regulation</keyword>
<dbReference type="InterPro" id="IPR036390">
    <property type="entry name" value="WH_DNA-bd_sf"/>
</dbReference>
<dbReference type="PRINTS" id="PR00039">
    <property type="entry name" value="HTHLYSR"/>
</dbReference>
<dbReference type="EMBL" id="CADCWA010000054">
    <property type="protein sequence ID" value="CAA9508501.1"/>
    <property type="molecule type" value="Genomic_DNA"/>
</dbReference>
<gene>
    <name evidence="6" type="ORF">AVDCRST_MAG31-816</name>
</gene>
<evidence type="ECO:0000256" key="4">
    <source>
        <dbReference type="ARBA" id="ARBA00023163"/>
    </source>
</evidence>
<dbReference type="Gene3D" id="3.40.190.10">
    <property type="entry name" value="Periplasmic binding protein-like II"/>
    <property type="match status" value="2"/>
</dbReference>
<dbReference type="GO" id="GO:0003677">
    <property type="term" value="F:DNA binding"/>
    <property type="evidence" value="ECO:0007669"/>
    <property type="project" value="UniProtKB-KW"/>
</dbReference>
<evidence type="ECO:0000313" key="6">
    <source>
        <dbReference type="EMBL" id="CAA9508501.1"/>
    </source>
</evidence>
<accession>A0A6J4SXT3</accession>
<feature type="domain" description="HTH lysR-type" evidence="5">
    <location>
        <begin position="1"/>
        <end position="62"/>
    </location>
</feature>
<evidence type="ECO:0000256" key="2">
    <source>
        <dbReference type="ARBA" id="ARBA00023015"/>
    </source>
</evidence>
<dbReference type="GO" id="GO:0003700">
    <property type="term" value="F:DNA-binding transcription factor activity"/>
    <property type="evidence" value="ECO:0007669"/>
    <property type="project" value="InterPro"/>
</dbReference>